<gene>
    <name evidence="2" type="ORF">H5R63_01015</name>
    <name evidence="1" type="ORF">H5R64_05345</name>
</gene>
<comment type="caution">
    <text evidence="2">The sequence shown here is derived from an EMBL/GenBank/DDBJ whole genome shotgun (WGS) entry which is preliminary data.</text>
</comment>
<dbReference type="EMBL" id="JACIUY010000042">
    <property type="protein sequence ID" value="MBB1085396.1"/>
    <property type="molecule type" value="Genomic_DNA"/>
</dbReference>
<evidence type="ECO:0000313" key="4">
    <source>
        <dbReference type="Proteomes" id="UP000544052"/>
    </source>
</evidence>
<evidence type="ECO:0000313" key="3">
    <source>
        <dbReference type="Proteomes" id="UP000518255"/>
    </source>
</evidence>
<accession>A0A7W3YBT8</accession>
<sequence>MFNKNTKAEKESIIQSQDELLTYLDGLTNHLYILQAQLNNLTGKENEPGLEERMNLDRFTDLDFYRTKKVNFGHGPIDEKEINQVIIRFLKTYSEWIGQMDMELHRYIKGSDDPSSTLLPMKTFLEKTVILLNASPETKDSFSLGVIQDGPTYFIVLNAFNSSLTTIDNCVLAIKEDSRNFCDIQLGNSAVRLKAITLKRLLESIKAYLSAKGE</sequence>
<proteinExistence type="predicted"/>
<evidence type="ECO:0000313" key="1">
    <source>
        <dbReference type="EMBL" id="MBB1063188.1"/>
    </source>
</evidence>
<evidence type="ECO:0000313" key="2">
    <source>
        <dbReference type="EMBL" id="MBB1085396.1"/>
    </source>
</evidence>
<dbReference type="Proteomes" id="UP000544052">
    <property type="component" value="Unassembled WGS sequence"/>
</dbReference>
<organism evidence="2 3">
    <name type="scientific">Limosilactobacillus fastidiosus</name>
    <dbReference type="NCBI Taxonomy" id="2759855"/>
    <lineage>
        <taxon>Bacteria</taxon>
        <taxon>Bacillati</taxon>
        <taxon>Bacillota</taxon>
        <taxon>Bacilli</taxon>
        <taxon>Lactobacillales</taxon>
        <taxon>Lactobacillaceae</taxon>
        <taxon>Limosilactobacillus</taxon>
    </lineage>
</organism>
<dbReference type="AlphaFoldDB" id="A0A7W3YBT8"/>
<dbReference type="Proteomes" id="UP000518255">
    <property type="component" value="Unassembled WGS sequence"/>
</dbReference>
<dbReference type="EMBL" id="JACIUZ010000036">
    <property type="protein sequence ID" value="MBB1063188.1"/>
    <property type="molecule type" value="Genomic_DNA"/>
</dbReference>
<protein>
    <submittedName>
        <fullName evidence="2">Uncharacterized protein</fullName>
    </submittedName>
</protein>
<dbReference type="RefSeq" id="WP_182580204.1">
    <property type="nucleotide sequence ID" value="NZ_JACIUY010000042.1"/>
</dbReference>
<name>A0A7W3YBT8_9LACO</name>
<keyword evidence="4" id="KW-1185">Reference proteome</keyword>
<reference evidence="3 4" key="1">
    <citation type="submission" date="2020-07" db="EMBL/GenBank/DDBJ databases">
        <title>Description of Limosilactobacillus balticus sp. nov., Limosilactobacillus agrestis sp. nov., Limosilactobacillus albertensis sp. nov., Limosilactobacillus rudii sp. nov., Limosilactobacillus fastidiosus sp. nov., five novel Limosilactobacillus species isolated from the vertebrate gastrointestinal tract, and proposal of 6 subspecies of Limosilactobacillus reuteri adapted to the gastrointestinal tract of specific vertebrate hosts.</title>
        <authorList>
            <person name="Li F."/>
            <person name="Cheng C."/>
            <person name="Zheng J."/>
            <person name="Quevedo R.M."/>
            <person name="Li J."/>
            <person name="Roos S."/>
            <person name="Gaenzle M.G."/>
            <person name="Walter J."/>
        </authorList>
    </citation>
    <scope>NUCLEOTIDE SEQUENCE [LARGE SCALE GENOMIC DNA]</scope>
    <source>
        <strain evidence="2 3">WF-MA3-C</strain>
        <strain evidence="1 4">WF-MO7-1</strain>
    </source>
</reference>